<gene>
    <name evidence="2" type="ORF">G7024_16635</name>
</gene>
<keyword evidence="1" id="KW-1133">Transmembrane helix</keyword>
<accession>A0AA40RU10</accession>
<dbReference type="Proteomes" id="UP001138621">
    <property type="component" value="Unassembled WGS sequence"/>
</dbReference>
<protein>
    <submittedName>
        <fullName evidence="2">Uncharacterized protein</fullName>
    </submittedName>
</protein>
<keyword evidence="1" id="KW-0812">Transmembrane</keyword>
<dbReference type="InterPro" id="IPR045964">
    <property type="entry name" value="DUF6384"/>
</dbReference>
<dbReference type="RefSeq" id="WP_181121769.1">
    <property type="nucleotide sequence ID" value="NZ_JAAMRD010000014.1"/>
</dbReference>
<organism evidence="2 3">
    <name type="scientific">Stutzerimonas stutzeri</name>
    <name type="common">Pseudomonas stutzeri</name>
    <dbReference type="NCBI Taxonomy" id="316"/>
    <lineage>
        <taxon>Bacteria</taxon>
        <taxon>Pseudomonadati</taxon>
        <taxon>Pseudomonadota</taxon>
        <taxon>Gammaproteobacteria</taxon>
        <taxon>Pseudomonadales</taxon>
        <taxon>Pseudomonadaceae</taxon>
        <taxon>Stutzerimonas</taxon>
    </lineage>
</organism>
<feature type="transmembrane region" description="Helical" evidence="1">
    <location>
        <begin position="100"/>
        <end position="120"/>
    </location>
</feature>
<sequence>MDKVTLAEQMGAMAIVDDLRHRKLIVAEQLDLPQRREEVARKIREYYQKNGVVSDDELIERGVREFFATRLMYEQPKLGLAARVALRALANRRIYLRSSLIGIALCALGFVSVSAVQSAYHHLQASSVRSEASSAAVGVSDLASEIERQRTEFTKLAGAEPDSRPAAAKRLSQRIAASLNDASKKLEMIVVPSSIHPANYVVAQRTLDGSLRDFGAVKSALWRNRESLEALAQIQTAATTLEGIESSRSYQDGIDRYPEIRHLFLNAEMALASSDKEGASELTQAVAELQASLGKLMASDLLTERADALRRIFDRMNLTAADGAVINAILGEAKVSLGQQDLSGAESYLNRLEAMIPFAERSLSLQVVSRSGEKSGVERIYSENGVKGQAYFAIAEAIDSAGNVVAVPFTDVETDAKVVRKVFGVRISKAEFERLRADKRDGHIDDRELGAKRASTLSIDWAPRTLGTQPDLLMNW</sequence>
<evidence type="ECO:0000313" key="2">
    <source>
        <dbReference type="EMBL" id="MBA1306019.1"/>
    </source>
</evidence>
<keyword evidence="1" id="KW-0472">Membrane</keyword>
<dbReference type="AlphaFoldDB" id="A0AA40RU10"/>
<dbReference type="Pfam" id="PF19911">
    <property type="entry name" value="DUF6384"/>
    <property type="match status" value="2"/>
</dbReference>
<proteinExistence type="predicted"/>
<comment type="caution">
    <text evidence="2">The sequence shown here is derived from an EMBL/GenBank/DDBJ whole genome shotgun (WGS) entry which is preliminary data.</text>
</comment>
<reference evidence="2" key="1">
    <citation type="submission" date="2020-02" db="EMBL/GenBank/DDBJ databases">
        <title>Synteny-based analysis reveals conserved mechanism for high triclosan tolerance in Pseudomonas, as well as instances of horizontal transfer.</title>
        <authorList>
            <person name="Mcfarland A.G."/>
            <person name="Bertucci H.K."/>
            <person name="Litmann E."/>
            <person name="Shen J."/>
            <person name="Huttenhower C."/>
            <person name="Hartmann E.M."/>
        </authorList>
    </citation>
    <scope>NUCLEOTIDE SEQUENCE</scope>
    <source>
        <strain evidence="2">109A1</strain>
    </source>
</reference>
<evidence type="ECO:0000313" key="3">
    <source>
        <dbReference type="Proteomes" id="UP001138621"/>
    </source>
</evidence>
<dbReference type="EMBL" id="JAAMRD010000014">
    <property type="protein sequence ID" value="MBA1306019.1"/>
    <property type="molecule type" value="Genomic_DNA"/>
</dbReference>
<name>A0AA40RU10_STUST</name>
<evidence type="ECO:0000256" key="1">
    <source>
        <dbReference type="SAM" id="Phobius"/>
    </source>
</evidence>